<dbReference type="AlphaFoldDB" id="A0A814REN6"/>
<keyword evidence="3" id="KW-1185">Reference proteome</keyword>
<evidence type="ECO:0000256" key="1">
    <source>
        <dbReference type="SAM" id="MobiDB-lite"/>
    </source>
</evidence>
<gene>
    <name evidence="2" type="ORF">OXX778_LOCUS22562</name>
</gene>
<proteinExistence type="predicted"/>
<feature type="compositionally biased region" description="Acidic residues" evidence="1">
    <location>
        <begin position="87"/>
        <end position="106"/>
    </location>
</feature>
<accession>A0A814REN6</accession>
<evidence type="ECO:0000313" key="2">
    <source>
        <dbReference type="EMBL" id="CAF1132978.1"/>
    </source>
</evidence>
<evidence type="ECO:0000313" key="3">
    <source>
        <dbReference type="Proteomes" id="UP000663879"/>
    </source>
</evidence>
<dbReference type="Proteomes" id="UP000663879">
    <property type="component" value="Unassembled WGS sequence"/>
</dbReference>
<feature type="compositionally biased region" description="Low complexity" evidence="1">
    <location>
        <begin position="69"/>
        <end position="79"/>
    </location>
</feature>
<dbReference type="EMBL" id="CAJNOC010009797">
    <property type="protein sequence ID" value="CAF1132978.1"/>
    <property type="molecule type" value="Genomic_DNA"/>
</dbReference>
<protein>
    <submittedName>
        <fullName evidence="2">Uncharacterized protein</fullName>
    </submittedName>
</protein>
<organism evidence="2 3">
    <name type="scientific">Brachionus calyciflorus</name>
    <dbReference type="NCBI Taxonomy" id="104777"/>
    <lineage>
        <taxon>Eukaryota</taxon>
        <taxon>Metazoa</taxon>
        <taxon>Spiralia</taxon>
        <taxon>Gnathifera</taxon>
        <taxon>Rotifera</taxon>
        <taxon>Eurotatoria</taxon>
        <taxon>Monogononta</taxon>
        <taxon>Pseudotrocha</taxon>
        <taxon>Ploima</taxon>
        <taxon>Brachionidae</taxon>
        <taxon>Brachionus</taxon>
    </lineage>
</organism>
<comment type="caution">
    <text evidence="2">The sequence shown here is derived from an EMBL/GenBank/DDBJ whole genome shotgun (WGS) entry which is preliminary data.</text>
</comment>
<name>A0A814REN6_9BILA</name>
<reference evidence="2" key="1">
    <citation type="submission" date="2021-02" db="EMBL/GenBank/DDBJ databases">
        <authorList>
            <person name="Nowell W R."/>
        </authorList>
    </citation>
    <scope>NUCLEOTIDE SEQUENCE</scope>
    <source>
        <strain evidence="2">Ploen Becks lab</strain>
    </source>
</reference>
<sequence>MKNTQKWMFLLKKNPEKQLPIDNIHANLSKDSELEQKENFRSVINELENKFLDISNSQEVTQDMFKTESSPPININNNSDRNKPELNDELMDFSDDNNIEVDKDEV</sequence>
<feature type="region of interest" description="Disordered" evidence="1">
    <location>
        <begin position="66"/>
        <end position="106"/>
    </location>
</feature>